<proteinExistence type="inferred from homology"/>
<dbReference type="EMBL" id="CP018145">
    <property type="protein sequence ID" value="ASJ52359.1"/>
    <property type="molecule type" value="Genomic_DNA"/>
</dbReference>
<dbReference type="SUPFAM" id="SSF51905">
    <property type="entry name" value="FAD/NAD(P)-binding domain"/>
    <property type="match status" value="1"/>
</dbReference>
<dbReference type="InterPro" id="IPR036188">
    <property type="entry name" value="FAD/NAD-bd_sf"/>
</dbReference>
<dbReference type="AlphaFoldDB" id="A0A220MBT2"/>
<feature type="domain" description="Glucose-methanol-choline oxidoreductase C-terminal" evidence="2">
    <location>
        <begin position="11"/>
        <end position="79"/>
    </location>
</feature>
<accession>A0A220MBT2</accession>
<evidence type="ECO:0000313" key="4">
    <source>
        <dbReference type="Proteomes" id="UP000197781"/>
    </source>
</evidence>
<evidence type="ECO:0000256" key="1">
    <source>
        <dbReference type="ARBA" id="ARBA00010790"/>
    </source>
</evidence>
<dbReference type="InterPro" id="IPR012132">
    <property type="entry name" value="GMC_OxRdtase"/>
</dbReference>
<dbReference type="Gene3D" id="3.50.50.60">
    <property type="entry name" value="FAD/NAD(P)-binding domain"/>
    <property type="match status" value="1"/>
</dbReference>
<sequence length="97" mass="10810">MVGTFTIINNNRKLEEFIKNNFDHNHHEQGALRMAPLSKGGVVDSHGYVHVVKELIVADDSIIPFTVDGNTSAPAYLIGKTIAQQILKQNARDNKKR</sequence>
<organism evidence="3 4">
    <name type="scientific">Brevibacillus formosus</name>
    <dbReference type="NCBI Taxonomy" id="54913"/>
    <lineage>
        <taxon>Bacteria</taxon>
        <taxon>Bacillati</taxon>
        <taxon>Bacillota</taxon>
        <taxon>Bacilli</taxon>
        <taxon>Bacillales</taxon>
        <taxon>Paenibacillaceae</taxon>
        <taxon>Brevibacillus</taxon>
    </lineage>
</organism>
<evidence type="ECO:0000313" key="3">
    <source>
        <dbReference type="EMBL" id="ASJ52359.1"/>
    </source>
</evidence>
<protein>
    <recommendedName>
        <fullName evidence="2">Glucose-methanol-choline oxidoreductase C-terminal domain-containing protein</fullName>
    </recommendedName>
</protein>
<dbReference type="KEGG" id="bfm:BP422_01670"/>
<dbReference type="Pfam" id="PF05199">
    <property type="entry name" value="GMC_oxred_C"/>
    <property type="match status" value="1"/>
</dbReference>
<dbReference type="PANTHER" id="PTHR11552">
    <property type="entry name" value="GLUCOSE-METHANOL-CHOLINE GMC OXIDOREDUCTASE"/>
    <property type="match status" value="1"/>
</dbReference>
<reference evidence="3 4" key="1">
    <citation type="submission" date="2016-11" db="EMBL/GenBank/DDBJ databases">
        <authorList>
            <person name="Jaros S."/>
            <person name="Januszkiewicz K."/>
            <person name="Wedrychowicz H."/>
        </authorList>
    </citation>
    <scope>NUCLEOTIDE SEQUENCE [LARGE SCALE GENOMIC DNA]</scope>
    <source>
        <strain evidence="3 4">NF2</strain>
    </source>
</reference>
<comment type="similarity">
    <text evidence="1">Belongs to the GMC oxidoreductase family.</text>
</comment>
<dbReference type="GO" id="GO:0050660">
    <property type="term" value="F:flavin adenine dinucleotide binding"/>
    <property type="evidence" value="ECO:0007669"/>
    <property type="project" value="InterPro"/>
</dbReference>
<evidence type="ECO:0000259" key="2">
    <source>
        <dbReference type="Pfam" id="PF05199"/>
    </source>
</evidence>
<dbReference type="Gene3D" id="3.30.560.10">
    <property type="entry name" value="Glucose Oxidase, domain 3"/>
    <property type="match status" value="1"/>
</dbReference>
<dbReference type="InterPro" id="IPR007867">
    <property type="entry name" value="GMC_OxRtase_C"/>
</dbReference>
<dbReference type="Proteomes" id="UP000197781">
    <property type="component" value="Chromosome"/>
</dbReference>
<name>A0A220MBT2_9BACL</name>
<gene>
    <name evidence="3" type="ORF">BP422_01670</name>
</gene>
<dbReference type="GO" id="GO:0016614">
    <property type="term" value="F:oxidoreductase activity, acting on CH-OH group of donors"/>
    <property type="evidence" value="ECO:0007669"/>
    <property type="project" value="InterPro"/>
</dbReference>
<dbReference type="PANTHER" id="PTHR11552:SF147">
    <property type="entry name" value="CHOLINE DEHYDROGENASE, MITOCHONDRIAL"/>
    <property type="match status" value="1"/>
</dbReference>